<keyword evidence="3" id="KW-1185">Reference proteome</keyword>
<dbReference type="HOGENOM" id="CLU_2574133_0_0_1"/>
<reference evidence="3" key="2">
    <citation type="submission" date="2015-01" db="EMBL/GenBank/DDBJ databases">
        <title>Evolutionary Origins and Diversification of the Mycorrhizal Mutualists.</title>
        <authorList>
            <consortium name="DOE Joint Genome Institute"/>
            <consortium name="Mycorrhizal Genomics Consortium"/>
            <person name="Kohler A."/>
            <person name="Kuo A."/>
            <person name="Nagy L.G."/>
            <person name="Floudas D."/>
            <person name="Copeland A."/>
            <person name="Barry K.W."/>
            <person name="Cichocki N."/>
            <person name="Veneault-Fourrey C."/>
            <person name="LaButti K."/>
            <person name="Lindquist E.A."/>
            <person name="Lipzen A."/>
            <person name="Lundell T."/>
            <person name="Morin E."/>
            <person name="Murat C."/>
            <person name="Riley R."/>
            <person name="Ohm R."/>
            <person name="Sun H."/>
            <person name="Tunlid A."/>
            <person name="Henrissat B."/>
            <person name="Grigoriev I.V."/>
            <person name="Hibbett D.S."/>
            <person name="Martin F."/>
        </authorList>
    </citation>
    <scope>NUCLEOTIDE SEQUENCE [LARGE SCALE GENOMIC DNA]</scope>
    <source>
        <strain evidence="3">h7</strain>
    </source>
</reference>
<proteinExistence type="predicted"/>
<protein>
    <submittedName>
        <fullName evidence="2">Uncharacterized protein</fullName>
    </submittedName>
</protein>
<dbReference type="AlphaFoldDB" id="A0A0C3CEJ4"/>
<accession>A0A0C3CEJ4</accession>
<evidence type="ECO:0000313" key="2">
    <source>
        <dbReference type="EMBL" id="KIM42599.1"/>
    </source>
</evidence>
<feature type="region of interest" description="Disordered" evidence="1">
    <location>
        <begin position="62"/>
        <end position="81"/>
    </location>
</feature>
<gene>
    <name evidence="2" type="ORF">M413DRAFT_120466</name>
</gene>
<organism evidence="2 3">
    <name type="scientific">Hebeloma cylindrosporum</name>
    <dbReference type="NCBI Taxonomy" id="76867"/>
    <lineage>
        <taxon>Eukaryota</taxon>
        <taxon>Fungi</taxon>
        <taxon>Dikarya</taxon>
        <taxon>Basidiomycota</taxon>
        <taxon>Agaricomycotina</taxon>
        <taxon>Agaricomycetes</taxon>
        <taxon>Agaricomycetidae</taxon>
        <taxon>Agaricales</taxon>
        <taxon>Agaricineae</taxon>
        <taxon>Hymenogastraceae</taxon>
        <taxon>Hebeloma</taxon>
    </lineage>
</organism>
<dbReference type="EMBL" id="KN831777">
    <property type="protein sequence ID" value="KIM42599.1"/>
    <property type="molecule type" value="Genomic_DNA"/>
</dbReference>
<name>A0A0C3CEJ4_HEBCY</name>
<evidence type="ECO:0000313" key="3">
    <source>
        <dbReference type="Proteomes" id="UP000053424"/>
    </source>
</evidence>
<evidence type="ECO:0000256" key="1">
    <source>
        <dbReference type="SAM" id="MobiDB-lite"/>
    </source>
</evidence>
<reference evidence="2 3" key="1">
    <citation type="submission" date="2014-04" db="EMBL/GenBank/DDBJ databases">
        <authorList>
            <consortium name="DOE Joint Genome Institute"/>
            <person name="Kuo A."/>
            <person name="Gay G."/>
            <person name="Dore J."/>
            <person name="Kohler A."/>
            <person name="Nagy L.G."/>
            <person name="Floudas D."/>
            <person name="Copeland A."/>
            <person name="Barry K.W."/>
            <person name="Cichocki N."/>
            <person name="Veneault-Fourrey C."/>
            <person name="LaButti K."/>
            <person name="Lindquist E.A."/>
            <person name="Lipzen A."/>
            <person name="Lundell T."/>
            <person name="Morin E."/>
            <person name="Murat C."/>
            <person name="Sun H."/>
            <person name="Tunlid A."/>
            <person name="Henrissat B."/>
            <person name="Grigoriev I.V."/>
            <person name="Hibbett D.S."/>
            <person name="Martin F."/>
            <person name="Nordberg H.P."/>
            <person name="Cantor M.N."/>
            <person name="Hua S.X."/>
        </authorList>
    </citation>
    <scope>NUCLEOTIDE SEQUENCE [LARGE SCALE GENOMIC DNA]</scope>
    <source>
        <strain evidence="3">h7</strain>
    </source>
</reference>
<dbReference type="Proteomes" id="UP000053424">
    <property type="component" value="Unassembled WGS sequence"/>
</dbReference>
<sequence length="81" mass="9107">MIYGKENPVPQIPILCEMTAVRRVIVILRRAAWGMPNTYRYLSPPPPYQAMLPVVQGTEKNGHGIKGCRSPSDPVPLPFKY</sequence>